<keyword evidence="14" id="KW-0443">Lipid metabolism</keyword>
<feature type="transmembrane region" description="Helical" evidence="19">
    <location>
        <begin position="78"/>
        <end position="99"/>
    </location>
</feature>
<protein>
    <recommendedName>
        <fullName evidence="7 18">Phosphatidate cytidylyltransferase</fullName>
        <ecNumber evidence="6 18">2.7.7.41</ecNumber>
    </recommendedName>
</protein>
<feature type="transmembrane region" description="Helical" evidence="19">
    <location>
        <begin position="136"/>
        <end position="156"/>
    </location>
</feature>
<organism evidence="20 21">
    <name type="scientific">Portibacter lacus</name>
    <dbReference type="NCBI Taxonomy" id="1099794"/>
    <lineage>
        <taxon>Bacteria</taxon>
        <taxon>Pseudomonadati</taxon>
        <taxon>Bacteroidota</taxon>
        <taxon>Saprospiria</taxon>
        <taxon>Saprospirales</taxon>
        <taxon>Haliscomenobacteraceae</taxon>
        <taxon>Portibacter</taxon>
    </lineage>
</organism>
<evidence type="ECO:0000256" key="11">
    <source>
        <dbReference type="ARBA" id="ARBA00022692"/>
    </source>
</evidence>
<keyword evidence="10 18" id="KW-0808">Transferase</keyword>
<reference evidence="20" key="2">
    <citation type="submission" date="2023-01" db="EMBL/GenBank/DDBJ databases">
        <title>Draft genome sequence of Portibacter lacus strain NBRC 108769.</title>
        <authorList>
            <person name="Sun Q."/>
            <person name="Mori K."/>
        </authorList>
    </citation>
    <scope>NUCLEOTIDE SEQUENCE</scope>
    <source>
        <strain evidence="20">NBRC 108769</strain>
    </source>
</reference>
<evidence type="ECO:0000256" key="3">
    <source>
        <dbReference type="ARBA" id="ARBA00005119"/>
    </source>
</evidence>
<keyword evidence="16" id="KW-0594">Phospholipid biosynthesis</keyword>
<evidence type="ECO:0000256" key="7">
    <source>
        <dbReference type="ARBA" id="ARBA00019373"/>
    </source>
</evidence>
<comment type="pathway">
    <text evidence="3 18">Phospholipid metabolism; CDP-diacylglycerol biosynthesis; CDP-diacylglycerol from sn-glycerol 3-phosphate: step 3/3.</text>
</comment>
<feature type="transmembrane region" description="Helical" evidence="19">
    <location>
        <begin position="111"/>
        <end position="130"/>
    </location>
</feature>
<evidence type="ECO:0000313" key="21">
    <source>
        <dbReference type="Proteomes" id="UP001156666"/>
    </source>
</evidence>
<keyword evidence="13 19" id="KW-1133">Transmembrane helix</keyword>
<evidence type="ECO:0000256" key="2">
    <source>
        <dbReference type="ARBA" id="ARBA00004651"/>
    </source>
</evidence>
<evidence type="ECO:0000256" key="9">
    <source>
        <dbReference type="ARBA" id="ARBA00022516"/>
    </source>
</evidence>
<feature type="transmembrane region" description="Helical" evidence="19">
    <location>
        <begin position="177"/>
        <end position="196"/>
    </location>
</feature>
<keyword evidence="11 18" id="KW-0812">Transmembrane</keyword>
<dbReference type="InterPro" id="IPR000374">
    <property type="entry name" value="PC_trans"/>
</dbReference>
<dbReference type="PANTHER" id="PTHR46382">
    <property type="entry name" value="PHOSPHATIDATE CYTIDYLYLTRANSFERASE"/>
    <property type="match status" value="1"/>
</dbReference>
<dbReference type="Pfam" id="PF01148">
    <property type="entry name" value="CTP_transf_1"/>
    <property type="match status" value="1"/>
</dbReference>
<dbReference type="RefSeq" id="WP_235291878.1">
    <property type="nucleotide sequence ID" value="NZ_BSOH01000027.1"/>
</dbReference>
<name>A0AA37WHJ2_9BACT</name>
<comment type="subcellular location">
    <subcellularLocation>
        <location evidence="2">Cell membrane</location>
        <topology evidence="2">Multi-pass membrane protein</topology>
    </subcellularLocation>
</comment>
<evidence type="ECO:0000256" key="4">
    <source>
        <dbReference type="ARBA" id="ARBA00005189"/>
    </source>
</evidence>
<evidence type="ECO:0000256" key="19">
    <source>
        <dbReference type="SAM" id="Phobius"/>
    </source>
</evidence>
<evidence type="ECO:0000256" key="6">
    <source>
        <dbReference type="ARBA" id="ARBA00012487"/>
    </source>
</evidence>
<dbReference type="GO" id="GO:0016024">
    <property type="term" value="P:CDP-diacylglycerol biosynthetic process"/>
    <property type="evidence" value="ECO:0007669"/>
    <property type="project" value="TreeGrafter"/>
</dbReference>
<proteinExistence type="inferred from homology"/>
<keyword evidence="12 18" id="KW-0548">Nucleotidyltransferase</keyword>
<dbReference type="EC" id="2.7.7.41" evidence="6 18"/>
<feature type="transmembrane region" description="Helical" evidence="19">
    <location>
        <begin position="202"/>
        <end position="221"/>
    </location>
</feature>
<gene>
    <name evidence="20" type="ORF">GCM10007940_40400</name>
</gene>
<evidence type="ECO:0000256" key="5">
    <source>
        <dbReference type="ARBA" id="ARBA00010185"/>
    </source>
</evidence>
<evidence type="ECO:0000256" key="1">
    <source>
        <dbReference type="ARBA" id="ARBA00001698"/>
    </source>
</evidence>
<sequence>MLKPRIITGIIFGVIVLAAIYGGEISSILLFGLVVLFSSFELARMLRRNVQTPIMMFTMVMGFLPFILSMFYPAKGTLLIVAIIVSCCIMIGLASMMIMNRGASLLEKLSPLTSLLYLGIPFYLLRVVLLKPPFQWELILCMILLIWSSDTFAYIVGSLIGKNKLYYKVSPGKTWEGFLGAGILTILVAVGLKFIFGEFPLLFYIFLGFTVWLLGGIGDLFESYLKRHFQIKDSGTFLPGHGGFLDRFDSFIFVLPFVCLLMIFFEVL</sequence>
<comment type="pathway">
    <text evidence="4">Lipid metabolism.</text>
</comment>
<keyword evidence="8" id="KW-1003">Cell membrane</keyword>
<feature type="transmembrane region" description="Helical" evidence="19">
    <location>
        <begin position="6"/>
        <end position="38"/>
    </location>
</feature>
<dbReference type="AlphaFoldDB" id="A0AA37WHJ2"/>
<dbReference type="GO" id="GO:0004605">
    <property type="term" value="F:phosphatidate cytidylyltransferase activity"/>
    <property type="evidence" value="ECO:0007669"/>
    <property type="project" value="UniProtKB-EC"/>
</dbReference>
<evidence type="ECO:0000256" key="13">
    <source>
        <dbReference type="ARBA" id="ARBA00022989"/>
    </source>
</evidence>
<evidence type="ECO:0000256" key="10">
    <source>
        <dbReference type="ARBA" id="ARBA00022679"/>
    </source>
</evidence>
<dbReference type="GO" id="GO:0005886">
    <property type="term" value="C:plasma membrane"/>
    <property type="evidence" value="ECO:0007669"/>
    <property type="project" value="UniProtKB-SubCell"/>
</dbReference>
<dbReference type="EMBL" id="BSOH01000027">
    <property type="protein sequence ID" value="GLR19424.1"/>
    <property type="molecule type" value="Genomic_DNA"/>
</dbReference>
<keyword evidence="21" id="KW-1185">Reference proteome</keyword>
<feature type="transmembrane region" description="Helical" evidence="19">
    <location>
        <begin position="50"/>
        <end position="72"/>
    </location>
</feature>
<dbReference type="PROSITE" id="PS01315">
    <property type="entry name" value="CDS"/>
    <property type="match status" value="1"/>
</dbReference>
<keyword evidence="17" id="KW-1208">Phospholipid metabolism</keyword>
<evidence type="ECO:0000256" key="12">
    <source>
        <dbReference type="ARBA" id="ARBA00022695"/>
    </source>
</evidence>
<evidence type="ECO:0000256" key="15">
    <source>
        <dbReference type="ARBA" id="ARBA00023136"/>
    </source>
</evidence>
<feature type="transmembrane region" description="Helical" evidence="19">
    <location>
        <begin position="248"/>
        <end position="265"/>
    </location>
</feature>
<evidence type="ECO:0000256" key="14">
    <source>
        <dbReference type="ARBA" id="ARBA00023098"/>
    </source>
</evidence>
<dbReference type="PANTHER" id="PTHR46382:SF1">
    <property type="entry name" value="PHOSPHATIDATE CYTIDYLYLTRANSFERASE"/>
    <property type="match status" value="1"/>
</dbReference>
<dbReference type="Proteomes" id="UP001156666">
    <property type="component" value="Unassembled WGS sequence"/>
</dbReference>
<reference evidence="20" key="1">
    <citation type="journal article" date="2014" name="Int. J. Syst. Evol. Microbiol.">
        <title>Complete genome sequence of Corynebacterium casei LMG S-19264T (=DSM 44701T), isolated from a smear-ripened cheese.</title>
        <authorList>
            <consortium name="US DOE Joint Genome Institute (JGI-PGF)"/>
            <person name="Walter F."/>
            <person name="Albersmeier A."/>
            <person name="Kalinowski J."/>
            <person name="Ruckert C."/>
        </authorList>
    </citation>
    <scope>NUCLEOTIDE SEQUENCE</scope>
    <source>
        <strain evidence="20">NBRC 108769</strain>
    </source>
</reference>
<comment type="catalytic activity">
    <reaction evidence="1 18">
        <text>a 1,2-diacyl-sn-glycero-3-phosphate + CTP + H(+) = a CDP-1,2-diacyl-sn-glycerol + diphosphate</text>
        <dbReference type="Rhea" id="RHEA:16229"/>
        <dbReference type="ChEBI" id="CHEBI:15378"/>
        <dbReference type="ChEBI" id="CHEBI:33019"/>
        <dbReference type="ChEBI" id="CHEBI:37563"/>
        <dbReference type="ChEBI" id="CHEBI:58332"/>
        <dbReference type="ChEBI" id="CHEBI:58608"/>
        <dbReference type="EC" id="2.7.7.41"/>
    </reaction>
</comment>
<evidence type="ECO:0000256" key="17">
    <source>
        <dbReference type="ARBA" id="ARBA00023264"/>
    </source>
</evidence>
<keyword evidence="9" id="KW-0444">Lipid biosynthesis</keyword>
<comment type="similarity">
    <text evidence="5 18">Belongs to the CDS family.</text>
</comment>
<evidence type="ECO:0000256" key="18">
    <source>
        <dbReference type="RuleBase" id="RU003938"/>
    </source>
</evidence>
<keyword evidence="15 19" id="KW-0472">Membrane</keyword>
<comment type="caution">
    <text evidence="20">The sequence shown here is derived from an EMBL/GenBank/DDBJ whole genome shotgun (WGS) entry which is preliminary data.</text>
</comment>
<accession>A0AA37WHJ2</accession>
<evidence type="ECO:0000256" key="16">
    <source>
        <dbReference type="ARBA" id="ARBA00023209"/>
    </source>
</evidence>
<evidence type="ECO:0000256" key="8">
    <source>
        <dbReference type="ARBA" id="ARBA00022475"/>
    </source>
</evidence>
<evidence type="ECO:0000313" key="20">
    <source>
        <dbReference type="EMBL" id="GLR19424.1"/>
    </source>
</evidence>